<evidence type="ECO:0000259" key="9">
    <source>
        <dbReference type="Pfam" id="PF20511"/>
    </source>
</evidence>
<dbReference type="InterPro" id="IPR011051">
    <property type="entry name" value="RmlC_Cupin_sf"/>
</dbReference>
<dbReference type="GO" id="GO:0005829">
    <property type="term" value="C:cytosol"/>
    <property type="evidence" value="ECO:0007669"/>
    <property type="project" value="TreeGrafter"/>
</dbReference>
<feature type="binding site" evidence="8">
    <location>
        <position position="267"/>
    </location>
    <ligand>
        <name>Zn(2+)</name>
        <dbReference type="ChEBI" id="CHEBI:29105"/>
    </ligand>
</feature>
<feature type="active site" evidence="7">
    <location>
        <position position="286"/>
    </location>
</feature>
<dbReference type="InterPro" id="IPR014710">
    <property type="entry name" value="RmlC-like_jellyroll"/>
</dbReference>
<dbReference type="GO" id="GO:0009298">
    <property type="term" value="P:GDP-mannose biosynthetic process"/>
    <property type="evidence" value="ECO:0007669"/>
    <property type="project" value="InterPro"/>
</dbReference>
<feature type="binding site" evidence="8">
    <location>
        <position position="97"/>
    </location>
    <ligand>
        <name>Zn(2+)</name>
        <dbReference type="ChEBI" id="CHEBI:29105"/>
    </ligand>
</feature>
<dbReference type="CDD" id="cd07011">
    <property type="entry name" value="cupin_PMI_type_I_N"/>
    <property type="match status" value="1"/>
</dbReference>
<reference evidence="11" key="1">
    <citation type="submission" date="2016-10" db="EMBL/GenBank/DDBJ databases">
        <authorList>
            <person name="Varghese N."/>
            <person name="Submissions S."/>
        </authorList>
    </citation>
    <scope>NUCLEOTIDE SEQUENCE [LARGE SCALE GENOMIC DNA]</scope>
    <source>
        <strain evidence="11">DSM 44498</strain>
    </source>
</reference>
<dbReference type="AlphaFoldDB" id="A0A1H4R3Q7"/>
<evidence type="ECO:0000256" key="7">
    <source>
        <dbReference type="PIRSR" id="PIRSR001480-1"/>
    </source>
</evidence>
<organism evidence="10 11">
    <name type="scientific">Rhodococcus koreensis</name>
    <dbReference type="NCBI Taxonomy" id="99653"/>
    <lineage>
        <taxon>Bacteria</taxon>
        <taxon>Bacillati</taxon>
        <taxon>Actinomycetota</taxon>
        <taxon>Actinomycetes</taxon>
        <taxon>Mycobacteriales</taxon>
        <taxon>Nocardiaceae</taxon>
        <taxon>Rhodococcus</taxon>
    </lineage>
</organism>
<keyword evidence="11" id="KW-1185">Reference proteome</keyword>
<evidence type="ECO:0000256" key="1">
    <source>
        <dbReference type="ARBA" id="ARBA00000757"/>
    </source>
</evidence>
<evidence type="ECO:0000256" key="8">
    <source>
        <dbReference type="PIRSR" id="PIRSR001480-2"/>
    </source>
</evidence>
<feature type="binding site" evidence="8">
    <location>
        <position position="134"/>
    </location>
    <ligand>
        <name>Zn(2+)</name>
        <dbReference type="ChEBI" id="CHEBI:29105"/>
    </ligand>
</feature>
<name>A0A1H4R3Q7_9NOCA</name>
<gene>
    <name evidence="10" type="ORF">SAMN04490239_3466</name>
</gene>
<evidence type="ECO:0000256" key="5">
    <source>
        <dbReference type="ARBA" id="ARBA00022833"/>
    </source>
</evidence>
<accession>A0A1H4R3Q7</accession>
<evidence type="ECO:0000313" key="10">
    <source>
        <dbReference type="EMBL" id="SEC26559.1"/>
    </source>
</evidence>
<evidence type="ECO:0000313" key="11">
    <source>
        <dbReference type="Proteomes" id="UP000183561"/>
    </source>
</evidence>
<evidence type="ECO:0000256" key="4">
    <source>
        <dbReference type="ARBA" id="ARBA00022723"/>
    </source>
</evidence>
<dbReference type="InterPro" id="IPR018050">
    <property type="entry name" value="Pmannose_isomerase-type1_CS"/>
</dbReference>
<dbReference type="Gene3D" id="2.60.120.10">
    <property type="entry name" value="Jelly Rolls"/>
    <property type="match status" value="2"/>
</dbReference>
<dbReference type="EC" id="5.3.1.8" evidence="3"/>
<comment type="similarity">
    <text evidence="2">Belongs to the mannose-6-phosphate isomerase type 1 family.</text>
</comment>
<dbReference type="EMBL" id="FNSV01000005">
    <property type="protein sequence ID" value="SEC26559.1"/>
    <property type="molecule type" value="Genomic_DNA"/>
</dbReference>
<dbReference type="InterPro" id="IPR046457">
    <property type="entry name" value="PMI_typeI_cat"/>
</dbReference>
<dbReference type="InterPro" id="IPR001250">
    <property type="entry name" value="Man6P_Isoase-1"/>
</dbReference>
<dbReference type="GO" id="GO:0005975">
    <property type="term" value="P:carbohydrate metabolic process"/>
    <property type="evidence" value="ECO:0007669"/>
    <property type="project" value="InterPro"/>
</dbReference>
<dbReference type="SUPFAM" id="SSF51182">
    <property type="entry name" value="RmlC-like cupins"/>
    <property type="match status" value="1"/>
</dbReference>
<evidence type="ECO:0000256" key="6">
    <source>
        <dbReference type="ARBA" id="ARBA00023235"/>
    </source>
</evidence>
<protein>
    <recommendedName>
        <fullName evidence="3">mannose-6-phosphate isomerase</fullName>
        <ecNumber evidence="3">5.3.1.8</ecNumber>
    </recommendedName>
</protein>
<keyword evidence="6 10" id="KW-0413">Isomerase</keyword>
<dbReference type="Proteomes" id="UP000183561">
    <property type="component" value="Unassembled WGS sequence"/>
</dbReference>
<dbReference type="GO" id="GO:0004476">
    <property type="term" value="F:mannose-6-phosphate isomerase activity"/>
    <property type="evidence" value="ECO:0007669"/>
    <property type="project" value="UniProtKB-EC"/>
</dbReference>
<comment type="catalytic activity">
    <reaction evidence="1">
        <text>D-mannose 6-phosphate = D-fructose 6-phosphate</text>
        <dbReference type="Rhea" id="RHEA:12356"/>
        <dbReference type="ChEBI" id="CHEBI:58735"/>
        <dbReference type="ChEBI" id="CHEBI:61527"/>
        <dbReference type="EC" id="5.3.1.8"/>
    </reaction>
</comment>
<dbReference type="PIRSF" id="PIRSF001480">
    <property type="entry name" value="Mannose-6-phosphate_isomerase"/>
    <property type="match status" value="1"/>
</dbReference>
<dbReference type="PROSITE" id="PS00965">
    <property type="entry name" value="PMI_I_1"/>
    <property type="match status" value="1"/>
</dbReference>
<keyword evidence="4 8" id="KW-0479">Metal-binding</keyword>
<evidence type="ECO:0000256" key="2">
    <source>
        <dbReference type="ARBA" id="ARBA00010772"/>
    </source>
</evidence>
<dbReference type="PRINTS" id="PR00714">
    <property type="entry name" value="MAN6PISMRASE"/>
</dbReference>
<feature type="domain" description="Phosphomannose isomerase type I catalytic" evidence="9">
    <location>
        <begin position="2"/>
        <end position="150"/>
    </location>
</feature>
<evidence type="ECO:0000256" key="3">
    <source>
        <dbReference type="ARBA" id="ARBA00011956"/>
    </source>
</evidence>
<feature type="binding site" evidence="8">
    <location>
        <position position="99"/>
    </location>
    <ligand>
        <name>Zn(2+)</name>
        <dbReference type="ChEBI" id="CHEBI:29105"/>
    </ligand>
</feature>
<dbReference type="PANTHER" id="PTHR10309:SF0">
    <property type="entry name" value="MANNOSE-6-PHOSPHATE ISOMERASE"/>
    <property type="match status" value="1"/>
</dbReference>
<keyword evidence="5 8" id="KW-0862">Zinc</keyword>
<dbReference type="NCBIfam" id="TIGR00218">
    <property type="entry name" value="manA"/>
    <property type="match status" value="1"/>
</dbReference>
<dbReference type="RefSeq" id="WP_072937474.1">
    <property type="nucleotide sequence ID" value="NZ_FNSV01000005.1"/>
</dbReference>
<dbReference type="InterPro" id="IPR016305">
    <property type="entry name" value="Mannose-6-P_Isomerase"/>
</dbReference>
<dbReference type="OrthoDB" id="9792649at2"/>
<sequence length="414" mass="43738">MRRLHGAIRSYAWGSHTVLAELTGRPSPSGRPEAELWLGAHPADPARVDVAGSGESLLDVISADPLGQLGETNASRFGGRLPFLLKVLAAEEPLSLQAHPNSMQAREGFERENADGVPLDSPARNYKDDNHKPELVVALTKFEALAGFRDVRRTVGLLRALGVAELDRCAELLAAQANSSGVRALFTQWITGDEHSATLIGGVVEACQRYLCAEPDGVAGEFAAEAQTALELGSRYPSDPGVLISLLLNRITLEPGEGLFLAAGNLHAYLRGAAVEIMANSDNVLRGGLTPKHVDVPELLKVLDFRPGSMPVVSADSDGRDNKHVYRTPETEFALTRLHLDTSRNCASSSAATLAAGNPRIVLCTAGSTVLLSHCDSLELGAGHAAWLPASNPAVTLAPAQQHAQVFVATIGSG</sequence>
<proteinExistence type="inferred from homology"/>
<dbReference type="Gene3D" id="1.10.441.10">
    <property type="entry name" value="Phosphomannose Isomerase, domain 2"/>
    <property type="match status" value="1"/>
</dbReference>
<dbReference type="Pfam" id="PF20511">
    <property type="entry name" value="PMI_typeI_cat"/>
    <property type="match status" value="1"/>
</dbReference>
<dbReference type="PANTHER" id="PTHR10309">
    <property type="entry name" value="MANNOSE-6-PHOSPHATE ISOMERASE"/>
    <property type="match status" value="1"/>
</dbReference>
<dbReference type="GO" id="GO:0008270">
    <property type="term" value="F:zinc ion binding"/>
    <property type="evidence" value="ECO:0007669"/>
    <property type="project" value="InterPro"/>
</dbReference>
<comment type="cofactor">
    <cofactor evidence="8">
        <name>Zn(2+)</name>
        <dbReference type="ChEBI" id="CHEBI:29105"/>
    </cofactor>
    <text evidence="8">Binds 1 zinc ion per subunit.</text>
</comment>